<reference evidence="3 4" key="1">
    <citation type="journal article" date="2015" name="BMC Genomics">
        <title>Genome mining reveals unlocked bioactive potential of marine Gram-negative bacteria.</title>
        <authorList>
            <person name="Machado H."/>
            <person name="Sonnenschein E.C."/>
            <person name="Melchiorsen J."/>
            <person name="Gram L."/>
        </authorList>
    </citation>
    <scope>NUCLEOTIDE SEQUENCE [LARGE SCALE GENOMIC DNA]</scope>
    <source>
        <strain evidence="3 4">S3137</strain>
    </source>
</reference>
<feature type="transmembrane region" description="Helical" evidence="1">
    <location>
        <begin position="24"/>
        <end position="43"/>
    </location>
</feature>
<dbReference type="EMBL" id="JXXZ01000016">
    <property type="protein sequence ID" value="KJY96480.1"/>
    <property type="molecule type" value="Genomic_DNA"/>
</dbReference>
<organism evidence="3 4">
    <name type="scientific">Pseudoalteromonas ruthenica</name>
    <dbReference type="NCBI Taxonomy" id="151081"/>
    <lineage>
        <taxon>Bacteria</taxon>
        <taxon>Pseudomonadati</taxon>
        <taxon>Pseudomonadota</taxon>
        <taxon>Gammaproteobacteria</taxon>
        <taxon>Alteromonadales</taxon>
        <taxon>Pseudoalteromonadaceae</taxon>
        <taxon>Pseudoalteromonas</taxon>
    </lineage>
</organism>
<keyword evidence="1" id="KW-0812">Transmembrane</keyword>
<dbReference type="InterPro" id="IPR029016">
    <property type="entry name" value="GAF-like_dom_sf"/>
</dbReference>
<name>A0A0F4PGK7_9GAMM</name>
<sequence>MPHSKRRGLNAVIRRLLFGSDHQPIAWFELVFITFIALSIWVYQASLAHEHATDYFYWPMLGPLVIALRYGFGRGMMSFVLLLVSVGVVDNFIATEVSISLSVSVGTAVVTMLVGEFRDHWHDINQRFELNHRYMEQKLKSFTQNYHLLKISHDQLEQRAAGKQMSLRTGIQLLQQAASGHAENRLANLAQKSLQVFADVITMYQAGLYEIRDGKLVPGALATIGSEHALIADDLMLQDVYTSKAVLSPANFIDSDEYNLNYQLVIPLVDVSGELQGVVLAEKVKFVSLTQSNIALIALLAGYIANFMSHQLFAPILKPEQRQLFRQYLENQLWYKHHYGADSAMVVFYDNSEAQHLDLEHVTDFRRGADIYWSCEREDGRQALCVLLPMTTVMEAEQFVQRIRSILANNAPIAEGDLDVFGPLLVFEQYQQVNTLLEDLGAFDEDLADSSNDSL</sequence>
<dbReference type="InterPro" id="IPR031583">
    <property type="entry name" value="PelD_GGDEF"/>
</dbReference>
<feature type="transmembrane region" description="Helical" evidence="1">
    <location>
        <begin position="294"/>
        <end position="317"/>
    </location>
</feature>
<feature type="transmembrane region" description="Helical" evidence="1">
    <location>
        <begin position="79"/>
        <end position="103"/>
    </location>
</feature>
<evidence type="ECO:0000259" key="2">
    <source>
        <dbReference type="Pfam" id="PF16963"/>
    </source>
</evidence>
<keyword evidence="1" id="KW-1133">Transmembrane helix</keyword>
<dbReference type="PATRIC" id="fig|151081.8.peg.3683"/>
<accession>A0A0F4PGK7</accession>
<keyword evidence="4" id="KW-1185">Reference proteome</keyword>
<dbReference type="GeneID" id="58230158"/>
<protein>
    <recommendedName>
        <fullName evidence="2">PelD GGDEF domain-containing protein</fullName>
    </recommendedName>
</protein>
<dbReference type="Gene3D" id="3.30.450.40">
    <property type="match status" value="1"/>
</dbReference>
<dbReference type="Pfam" id="PF16963">
    <property type="entry name" value="PelD_GGDEF"/>
    <property type="match status" value="1"/>
</dbReference>
<dbReference type="OrthoDB" id="5442761at2"/>
<dbReference type="AlphaFoldDB" id="A0A0F4PGK7"/>
<feature type="domain" description="PelD GGDEF" evidence="2">
    <location>
        <begin position="324"/>
        <end position="409"/>
    </location>
</feature>
<feature type="transmembrane region" description="Helical" evidence="1">
    <location>
        <begin position="55"/>
        <end position="72"/>
    </location>
</feature>
<evidence type="ECO:0000256" key="1">
    <source>
        <dbReference type="SAM" id="Phobius"/>
    </source>
</evidence>
<dbReference type="Gene3D" id="3.30.70.2880">
    <property type="match status" value="1"/>
</dbReference>
<evidence type="ECO:0000313" key="4">
    <source>
        <dbReference type="Proteomes" id="UP000033664"/>
    </source>
</evidence>
<comment type="caution">
    <text evidence="3">The sequence shown here is derived from an EMBL/GenBank/DDBJ whole genome shotgun (WGS) entry which is preliminary data.</text>
</comment>
<dbReference type="RefSeq" id="WP_045980608.1">
    <property type="nucleotide sequence ID" value="NZ_JXXY01000023.1"/>
</dbReference>
<dbReference type="InterPro" id="IPR038367">
    <property type="entry name" value="PelD_GGDEF_sf"/>
</dbReference>
<dbReference type="Proteomes" id="UP000033664">
    <property type="component" value="Unassembled WGS sequence"/>
</dbReference>
<gene>
    <name evidence="3" type="ORF">TW72_16810</name>
</gene>
<proteinExistence type="predicted"/>
<dbReference type="eggNOG" id="COG2203">
    <property type="taxonomic scope" value="Bacteria"/>
</dbReference>
<evidence type="ECO:0000313" key="3">
    <source>
        <dbReference type="EMBL" id="KJY96480.1"/>
    </source>
</evidence>
<keyword evidence="1" id="KW-0472">Membrane</keyword>